<protein>
    <submittedName>
        <fullName evidence="1">UPAR/Ly6 domain-containing protein</fullName>
    </submittedName>
</protein>
<name>A0A5K3ESW9_MESCO</name>
<proteinExistence type="predicted"/>
<dbReference type="AlphaFoldDB" id="A0A5K3ESW9"/>
<dbReference type="WBParaSite" id="MCU_002856-RA">
    <property type="protein sequence ID" value="MCU_002856-RA"/>
    <property type="gene ID" value="MCU_002856"/>
</dbReference>
<organism evidence="1">
    <name type="scientific">Mesocestoides corti</name>
    <name type="common">Flatworm</name>
    <dbReference type="NCBI Taxonomy" id="53468"/>
    <lineage>
        <taxon>Eukaryota</taxon>
        <taxon>Metazoa</taxon>
        <taxon>Spiralia</taxon>
        <taxon>Lophotrochozoa</taxon>
        <taxon>Platyhelminthes</taxon>
        <taxon>Cestoda</taxon>
        <taxon>Eucestoda</taxon>
        <taxon>Cyclophyllidea</taxon>
        <taxon>Mesocestoididae</taxon>
        <taxon>Mesocestoides</taxon>
    </lineage>
</organism>
<accession>A0A5K3ESW9</accession>
<sequence>MDCEKQREFFRNRCFVSEVRDWTCADCCYTDNCNYLVENGTPQPTAGMCTTLILILILLS</sequence>
<evidence type="ECO:0000313" key="1">
    <source>
        <dbReference type="WBParaSite" id="MCU_002856-RA"/>
    </source>
</evidence>
<reference evidence="1" key="1">
    <citation type="submission" date="2019-11" db="UniProtKB">
        <authorList>
            <consortium name="WormBaseParasite"/>
        </authorList>
    </citation>
    <scope>IDENTIFICATION</scope>
</reference>